<evidence type="ECO:0000256" key="7">
    <source>
        <dbReference type="ARBA" id="ARBA00043224"/>
    </source>
</evidence>
<dbReference type="Pfam" id="PF00857">
    <property type="entry name" value="Isochorismatase"/>
    <property type="match status" value="1"/>
</dbReference>
<dbReference type="STRING" id="360807.ERS852392_02829"/>
<evidence type="ECO:0000256" key="3">
    <source>
        <dbReference type="ARBA" id="ARBA00022723"/>
    </source>
</evidence>
<reference evidence="9" key="2">
    <citation type="submission" date="2015-05" db="EMBL/GenBank/DDBJ databases">
        <authorList>
            <person name="Wang D.B."/>
            <person name="Wang M."/>
        </authorList>
    </citation>
    <scope>NUCLEOTIDE SEQUENCE [LARGE SCALE GENOMIC DNA]</scope>
    <source>
        <strain evidence="9">L1-83</strain>
    </source>
</reference>
<dbReference type="Proteomes" id="UP000283738">
    <property type="component" value="Unassembled WGS sequence"/>
</dbReference>
<dbReference type="EMBL" id="CVRS01000048">
    <property type="protein sequence ID" value="CRL34586.1"/>
    <property type="molecule type" value="Genomic_DNA"/>
</dbReference>
<keyword evidence="2" id="KW-0662">Pyridine nucleotide biosynthesis</keyword>
<comment type="pathway">
    <text evidence="5">Cofactor biosynthesis; nicotinate biosynthesis; nicotinate from nicotinamide: step 1/1.</text>
</comment>
<accession>A0A0M6WH18</accession>
<name>A0A0M6WH18_9FIRM</name>
<keyword evidence="4 9" id="KW-0378">Hydrolase</keyword>
<dbReference type="GO" id="GO:0046872">
    <property type="term" value="F:metal ion binding"/>
    <property type="evidence" value="ECO:0007669"/>
    <property type="project" value="UniProtKB-KW"/>
</dbReference>
<organism evidence="9 16">
    <name type="scientific">Roseburia inulinivorans</name>
    <dbReference type="NCBI Taxonomy" id="360807"/>
    <lineage>
        <taxon>Bacteria</taxon>
        <taxon>Bacillati</taxon>
        <taxon>Bacillota</taxon>
        <taxon>Clostridia</taxon>
        <taxon>Lachnospirales</taxon>
        <taxon>Lachnospiraceae</taxon>
        <taxon>Roseburia</taxon>
    </lineage>
</organism>
<evidence type="ECO:0000313" key="19">
    <source>
        <dbReference type="Proteomes" id="UP000266391"/>
    </source>
</evidence>
<evidence type="ECO:0000313" key="18">
    <source>
        <dbReference type="Proteomes" id="UP000095453"/>
    </source>
</evidence>
<evidence type="ECO:0000256" key="6">
    <source>
        <dbReference type="ARBA" id="ARBA00039017"/>
    </source>
</evidence>
<dbReference type="Proteomes" id="UP000266391">
    <property type="component" value="Unassembled WGS sequence"/>
</dbReference>
<dbReference type="EMBL" id="QRHP01000026">
    <property type="protein sequence ID" value="RHF81514.1"/>
    <property type="molecule type" value="Genomic_DNA"/>
</dbReference>
<evidence type="ECO:0000313" key="15">
    <source>
        <dbReference type="EMBL" id="RHF81514.1"/>
    </source>
</evidence>
<reference evidence="19 20" key="3">
    <citation type="submission" date="2018-08" db="EMBL/GenBank/DDBJ databases">
        <title>A genome reference for cultivated species of the human gut microbiota.</title>
        <authorList>
            <person name="Zou Y."/>
            <person name="Xue W."/>
            <person name="Luo G."/>
        </authorList>
    </citation>
    <scope>NUCLEOTIDE SEQUENCE [LARGE SCALE GENOMIC DNA]</scope>
    <source>
        <strain evidence="12 21">AF28-15</strain>
        <strain evidence="15 20">AM23-23AC</strain>
        <strain evidence="14 22">AM27-11</strain>
        <strain evidence="13 19">AM32-8LB</strain>
    </source>
</reference>
<evidence type="ECO:0000256" key="5">
    <source>
        <dbReference type="ARBA" id="ARBA00037900"/>
    </source>
</evidence>
<evidence type="ECO:0000313" key="9">
    <source>
        <dbReference type="EMBL" id="CRL34586.1"/>
    </source>
</evidence>
<dbReference type="Gene3D" id="3.40.50.850">
    <property type="entry name" value="Isochorismatase-like"/>
    <property type="match status" value="1"/>
</dbReference>
<dbReference type="Proteomes" id="UP000095453">
    <property type="component" value="Unassembled WGS sequence"/>
</dbReference>
<evidence type="ECO:0000313" key="12">
    <source>
        <dbReference type="EMBL" id="RGQ51307.1"/>
    </source>
</evidence>
<protein>
    <recommendedName>
        <fullName evidence="6">nicotinamidase</fullName>
        <ecNumber evidence="6">3.5.1.19</ecNumber>
    </recommendedName>
    <alternativeName>
        <fullName evidence="7">Nicotinamide deamidase</fullName>
    </alternativeName>
</protein>
<dbReference type="EMBL" id="QSKW01000023">
    <property type="protein sequence ID" value="RHE95124.1"/>
    <property type="molecule type" value="Genomic_DNA"/>
</dbReference>
<dbReference type="EMBL" id="QSIQ01000009">
    <property type="protein sequence ID" value="RHD03887.1"/>
    <property type="molecule type" value="Genomic_DNA"/>
</dbReference>
<evidence type="ECO:0000313" key="11">
    <source>
        <dbReference type="EMBL" id="CUO32379.1"/>
    </source>
</evidence>
<evidence type="ECO:0000313" key="13">
    <source>
        <dbReference type="EMBL" id="RHD03887.1"/>
    </source>
</evidence>
<dbReference type="CDD" id="cd00431">
    <property type="entry name" value="cysteine_hydrolases"/>
    <property type="match status" value="1"/>
</dbReference>
<dbReference type="PANTHER" id="PTHR11080:SF2">
    <property type="entry name" value="LD05707P"/>
    <property type="match status" value="1"/>
</dbReference>
<dbReference type="InterPro" id="IPR036380">
    <property type="entry name" value="Isochorismatase-like_sf"/>
</dbReference>
<dbReference type="AlphaFoldDB" id="A0A0M6WH18"/>
<dbReference type="InterPro" id="IPR052347">
    <property type="entry name" value="Isochorismatase_Nicotinamidase"/>
</dbReference>
<evidence type="ECO:0000313" key="10">
    <source>
        <dbReference type="EMBL" id="CUN27851.1"/>
    </source>
</evidence>
<dbReference type="EMBL" id="QRTF01000009">
    <property type="protein sequence ID" value="RGQ51307.1"/>
    <property type="molecule type" value="Genomic_DNA"/>
</dbReference>
<dbReference type="EMBL" id="CYYR01000022">
    <property type="protein sequence ID" value="CUO32379.1"/>
    <property type="molecule type" value="Genomic_DNA"/>
</dbReference>
<evidence type="ECO:0000256" key="1">
    <source>
        <dbReference type="ARBA" id="ARBA00006336"/>
    </source>
</evidence>
<dbReference type="RefSeq" id="WP_021923855.1">
    <property type="nucleotide sequence ID" value="NZ_CATYLF010000015.1"/>
</dbReference>
<keyword evidence="3" id="KW-0479">Metal-binding</keyword>
<dbReference type="Proteomes" id="UP000095395">
    <property type="component" value="Unassembled WGS sequence"/>
</dbReference>
<dbReference type="EMBL" id="CYXX01000032">
    <property type="protein sequence ID" value="CUN27851.1"/>
    <property type="molecule type" value="Genomic_DNA"/>
</dbReference>
<dbReference type="Proteomes" id="UP000049828">
    <property type="component" value="Unassembled WGS sequence"/>
</dbReference>
<dbReference type="PANTHER" id="PTHR11080">
    <property type="entry name" value="PYRAZINAMIDASE/NICOTINAMIDASE"/>
    <property type="match status" value="1"/>
</dbReference>
<evidence type="ECO:0000313" key="20">
    <source>
        <dbReference type="Proteomes" id="UP000283701"/>
    </source>
</evidence>
<dbReference type="GO" id="GO:0008936">
    <property type="term" value="F:nicotinamidase activity"/>
    <property type="evidence" value="ECO:0007669"/>
    <property type="project" value="UniProtKB-EC"/>
</dbReference>
<evidence type="ECO:0000313" key="17">
    <source>
        <dbReference type="Proteomes" id="UP000095395"/>
    </source>
</evidence>
<evidence type="ECO:0000313" key="16">
    <source>
        <dbReference type="Proteomes" id="UP000049828"/>
    </source>
</evidence>
<sequence>MRNLLVVVDMQNDFIDGSLGTKEAVAIVDNVIAEIAKYDTKDIFATRDTHPENYLETQEGKNLPVVHCVKGTDGWQINEKVKTALKDAVVIDKPTFGSKILAEEITKIAEKEDITVTLVGLCTDICVVSNAILIKAYLPEIPVKVIASCCAGVTPESHEAALATMRMCQVQVE</sequence>
<evidence type="ECO:0000313" key="21">
    <source>
        <dbReference type="Proteomes" id="UP000283738"/>
    </source>
</evidence>
<evidence type="ECO:0000313" key="14">
    <source>
        <dbReference type="EMBL" id="RHE95124.1"/>
    </source>
</evidence>
<dbReference type="InterPro" id="IPR000868">
    <property type="entry name" value="Isochorismatase-like_dom"/>
</dbReference>
<dbReference type="Proteomes" id="UP000286271">
    <property type="component" value="Unassembled WGS sequence"/>
</dbReference>
<feature type="domain" description="Isochorismatase-like" evidence="8">
    <location>
        <begin position="4"/>
        <end position="169"/>
    </location>
</feature>
<evidence type="ECO:0000256" key="4">
    <source>
        <dbReference type="ARBA" id="ARBA00022801"/>
    </source>
</evidence>
<gene>
    <name evidence="15" type="ORF">DW654_15610</name>
    <name evidence="14" type="ORF">DW707_13115</name>
    <name evidence="13" type="ORF">DW813_07510</name>
    <name evidence="12" type="ORF">DWY96_05730</name>
    <name evidence="11" type="ORF">ERS852392_02829</name>
    <name evidence="10" type="ORF">ERS852444_03096</name>
    <name evidence="9" type="ORF">RIL183_14921</name>
</gene>
<dbReference type="GO" id="GO:0019363">
    <property type="term" value="P:pyridine nucleotide biosynthetic process"/>
    <property type="evidence" value="ECO:0007669"/>
    <property type="project" value="UniProtKB-KW"/>
</dbReference>
<keyword evidence="16" id="KW-1185">Reference proteome</keyword>
<dbReference type="EC" id="3.5.1.19" evidence="6"/>
<evidence type="ECO:0000259" key="8">
    <source>
        <dbReference type="Pfam" id="PF00857"/>
    </source>
</evidence>
<comment type="similarity">
    <text evidence="1">Belongs to the isochorismatase family.</text>
</comment>
<evidence type="ECO:0000313" key="22">
    <source>
        <dbReference type="Proteomes" id="UP000286271"/>
    </source>
</evidence>
<dbReference type="SUPFAM" id="SSF52499">
    <property type="entry name" value="Isochorismatase-like hydrolases"/>
    <property type="match status" value="1"/>
</dbReference>
<evidence type="ECO:0000256" key="2">
    <source>
        <dbReference type="ARBA" id="ARBA00022642"/>
    </source>
</evidence>
<dbReference type="OrthoDB" id="9796485at2"/>
<reference evidence="16" key="1">
    <citation type="submission" date="2015-05" db="EMBL/GenBank/DDBJ databases">
        <authorList>
            <consortium name="Pathogen Informatics"/>
        </authorList>
    </citation>
    <scope>NUCLEOTIDE SEQUENCE [LARGE SCALE GENOMIC DNA]</scope>
    <source>
        <strain evidence="11 17">2789STDY5608835</strain>
        <strain evidence="10 18">2789STDY5608887</strain>
        <strain evidence="16">L1-83</strain>
    </source>
</reference>
<dbReference type="Proteomes" id="UP000283701">
    <property type="component" value="Unassembled WGS sequence"/>
</dbReference>
<proteinExistence type="inferred from homology"/>